<proteinExistence type="predicted"/>
<dbReference type="Proteomes" id="UP001607302">
    <property type="component" value="Unassembled WGS sequence"/>
</dbReference>
<gene>
    <name evidence="3" type="ORF">V1478_011080</name>
</gene>
<name>A0ABD2AG81_VESSQ</name>
<evidence type="ECO:0000313" key="4">
    <source>
        <dbReference type="Proteomes" id="UP001607302"/>
    </source>
</evidence>
<reference evidence="3 4" key="1">
    <citation type="journal article" date="2024" name="Ann. Entomol. Soc. Am.">
        <title>Genomic analyses of the southern and eastern yellowjacket wasps (Hymenoptera: Vespidae) reveal evolutionary signatures of social life.</title>
        <authorList>
            <person name="Catto M.A."/>
            <person name="Caine P.B."/>
            <person name="Orr S.E."/>
            <person name="Hunt B.G."/>
            <person name="Goodisman M.A.D."/>
        </authorList>
    </citation>
    <scope>NUCLEOTIDE SEQUENCE [LARGE SCALE GENOMIC DNA]</scope>
    <source>
        <strain evidence="3">233</strain>
        <tissue evidence="3">Head and thorax</tissue>
    </source>
</reference>
<protein>
    <submittedName>
        <fullName evidence="3">BMP and activin membrane-bound inhibitor</fullName>
    </submittedName>
</protein>
<keyword evidence="2" id="KW-0812">Transmembrane</keyword>
<feature type="region of interest" description="Disordered" evidence="1">
    <location>
        <begin position="81"/>
        <end position="105"/>
    </location>
</feature>
<keyword evidence="4" id="KW-1185">Reference proteome</keyword>
<dbReference type="AlphaFoldDB" id="A0ABD2AG81"/>
<comment type="caution">
    <text evidence="3">The sequence shown here is derived from an EMBL/GenBank/DDBJ whole genome shotgun (WGS) entry which is preliminary data.</text>
</comment>
<evidence type="ECO:0000256" key="1">
    <source>
        <dbReference type="SAM" id="MobiDB-lite"/>
    </source>
</evidence>
<evidence type="ECO:0000313" key="3">
    <source>
        <dbReference type="EMBL" id="KAL2719618.1"/>
    </source>
</evidence>
<organism evidence="3 4">
    <name type="scientific">Vespula squamosa</name>
    <name type="common">Southern yellow jacket</name>
    <name type="synonym">Wasp</name>
    <dbReference type="NCBI Taxonomy" id="30214"/>
    <lineage>
        <taxon>Eukaryota</taxon>
        <taxon>Metazoa</taxon>
        <taxon>Ecdysozoa</taxon>
        <taxon>Arthropoda</taxon>
        <taxon>Hexapoda</taxon>
        <taxon>Insecta</taxon>
        <taxon>Pterygota</taxon>
        <taxon>Neoptera</taxon>
        <taxon>Endopterygota</taxon>
        <taxon>Hymenoptera</taxon>
        <taxon>Apocrita</taxon>
        <taxon>Aculeata</taxon>
        <taxon>Vespoidea</taxon>
        <taxon>Vespidae</taxon>
        <taxon>Vespinae</taxon>
        <taxon>Vespula</taxon>
    </lineage>
</organism>
<dbReference type="EMBL" id="JAUDFV010000149">
    <property type="protein sequence ID" value="KAL2719618.1"/>
    <property type="molecule type" value="Genomic_DNA"/>
</dbReference>
<sequence length="131" mass="14701">MTTTTTTTTTTMTTTMTMTMMLPRESMDSQDDEGSDARETAMSATVPIMLSWDFLTIVMITSIILVYTNGTSIDLDSTDYDALSENEGKSSDDKGGETRWARPTSSPRRLYGLNLQGELWLFTDIRLPRYK</sequence>
<keyword evidence="2" id="KW-0472">Membrane</keyword>
<evidence type="ECO:0000256" key="2">
    <source>
        <dbReference type="SAM" id="Phobius"/>
    </source>
</evidence>
<keyword evidence="2" id="KW-1133">Transmembrane helix</keyword>
<feature type="transmembrane region" description="Helical" evidence="2">
    <location>
        <begin position="48"/>
        <end position="67"/>
    </location>
</feature>
<accession>A0ABD2AG81</accession>
<feature type="compositionally biased region" description="Basic and acidic residues" evidence="1">
    <location>
        <begin position="86"/>
        <end position="100"/>
    </location>
</feature>